<evidence type="ECO:0000256" key="8">
    <source>
        <dbReference type="ARBA" id="ARBA00031484"/>
    </source>
</evidence>
<dbReference type="PANTHER" id="PTHR47637:SF1">
    <property type="entry name" value="CHAPERONE SURA"/>
    <property type="match status" value="1"/>
</dbReference>
<keyword evidence="2 11" id="KW-0732">Signal</keyword>
<organism evidence="13 14">
    <name type="scientific">Marinimicrococcus flavescens</name>
    <dbReference type="NCBI Taxonomy" id="3031815"/>
    <lineage>
        <taxon>Bacteria</taxon>
        <taxon>Pseudomonadati</taxon>
        <taxon>Pseudomonadota</taxon>
        <taxon>Alphaproteobacteria</taxon>
        <taxon>Geminicoccales</taxon>
        <taxon>Geminicoccaceae</taxon>
        <taxon>Marinimicrococcus</taxon>
    </lineage>
</organism>
<evidence type="ECO:0000256" key="10">
    <source>
        <dbReference type="SAM" id="MobiDB-lite"/>
    </source>
</evidence>
<evidence type="ECO:0000256" key="5">
    <source>
        <dbReference type="ARBA" id="ARBA00023186"/>
    </source>
</evidence>
<dbReference type="InterPro" id="IPR015391">
    <property type="entry name" value="SurA_N"/>
</dbReference>
<dbReference type="InterPro" id="IPR050280">
    <property type="entry name" value="OMP_Chaperone_SurA"/>
</dbReference>
<evidence type="ECO:0000256" key="6">
    <source>
        <dbReference type="ARBA" id="ARBA00023235"/>
    </source>
</evidence>
<keyword evidence="6 9" id="KW-0413">Isomerase</keyword>
<keyword evidence="3" id="KW-0574">Periplasm</keyword>
<evidence type="ECO:0000256" key="1">
    <source>
        <dbReference type="ARBA" id="ARBA00018370"/>
    </source>
</evidence>
<evidence type="ECO:0000256" key="11">
    <source>
        <dbReference type="SAM" id="SignalP"/>
    </source>
</evidence>
<dbReference type="SUPFAM" id="SSF54534">
    <property type="entry name" value="FKBP-like"/>
    <property type="match status" value="1"/>
</dbReference>
<evidence type="ECO:0000313" key="14">
    <source>
        <dbReference type="Proteomes" id="UP001301140"/>
    </source>
</evidence>
<dbReference type="AlphaFoldDB" id="A0AAP3V2L5"/>
<evidence type="ECO:0000259" key="12">
    <source>
        <dbReference type="PROSITE" id="PS50198"/>
    </source>
</evidence>
<dbReference type="InterPro" id="IPR000297">
    <property type="entry name" value="PPIase_PpiC"/>
</dbReference>
<evidence type="ECO:0000256" key="2">
    <source>
        <dbReference type="ARBA" id="ARBA00022729"/>
    </source>
</evidence>
<accession>A0AAP3V2L5</accession>
<feature type="chain" id="PRO_5042867065" description="Parvulin-like PPIase" evidence="11">
    <location>
        <begin position="24"/>
        <end position="329"/>
    </location>
</feature>
<dbReference type="GO" id="GO:0003755">
    <property type="term" value="F:peptidyl-prolyl cis-trans isomerase activity"/>
    <property type="evidence" value="ECO:0007669"/>
    <property type="project" value="UniProtKB-KW"/>
</dbReference>
<name>A0AAP3V2L5_9PROT</name>
<reference evidence="13 14" key="1">
    <citation type="submission" date="2023-03" db="EMBL/GenBank/DDBJ databases">
        <title>YIM 152171 draft genome.</title>
        <authorList>
            <person name="Yang Z."/>
        </authorList>
    </citation>
    <scope>NUCLEOTIDE SEQUENCE [LARGE SCALE GENOMIC DNA]</scope>
    <source>
        <strain evidence="13 14">YIM 152171</strain>
    </source>
</reference>
<dbReference type="RefSeq" id="WP_327788123.1">
    <property type="nucleotide sequence ID" value="NZ_JARGEQ010000040.1"/>
</dbReference>
<sequence>MPRLNLPSRLLAALLASAGLAPAGLMPVQPAAAQQPGQSTAQRIVAVVNDGVITSRDLSERVGLAAVSSGLPEDPETRRRLAAQVLRGLIDEQLQLQEAKRQNVQVEEEEIDRAFASIAERNQMSPEQLVEVMRARGLAPDTLREQIHAQLAWIKVVNRDLRSRVVVTREQVDLALRAGQSGGAELLLSEILLPVYAPEQEAAVMKDAADLVRALRSGAEFAELARQISVARSAQAGGQVGWVPTGSLAPELRSAVAGLEAGQIAEPLRTPQGIHILRVDDRRSSTRSGEADPQAREATRQRLESEALERQASRYLRNLRRDAYIDVRL</sequence>
<evidence type="ECO:0000256" key="4">
    <source>
        <dbReference type="ARBA" id="ARBA00023110"/>
    </source>
</evidence>
<keyword evidence="14" id="KW-1185">Reference proteome</keyword>
<dbReference type="PROSITE" id="PS01096">
    <property type="entry name" value="PPIC_PPIASE_1"/>
    <property type="match status" value="1"/>
</dbReference>
<dbReference type="SUPFAM" id="SSF109998">
    <property type="entry name" value="Triger factor/SurA peptide-binding domain-like"/>
    <property type="match status" value="1"/>
</dbReference>
<dbReference type="InterPro" id="IPR046357">
    <property type="entry name" value="PPIase_dom_sf"/>
</dbReference>
<dbReference type="InterPro" id="IPR023058">
    <property type="entry name" value="PPIase_PpiC_CS"/>
</dbReference>
<feature type="domain" description="PpiC" evidence="12">
    <location>
        <begin position="183"/>
        <end position="281"/>
    </location>
</feature>
<dbReference type="InterPro" id="IPR027304">
    <property type="entry name" value="Trigger_fact/SurA_dom_sf"/>
</dbReference>
<dbReference type="PROSITE" id="PS50198">
    <property type="entry name" value="PPIC_PPIASE_2"/>
    <property type="match status" value="1"/>
</dbReference>
<dbReference type="Pfam" id="PF09312">
    <property type="entry name" value="SurA_N"/>
    <property type="match status" value="1"/>
</dbReference>
<dbReference type="Proteomes" id="UP001301140">
    <property type="component" value="Unassembled WGS sequence"/>
</dbReference>
<dbReference type="Gene3D" id="1.10.4030.10">
    <property type="entry name" value="Porin chaperone SurA, peptide-binding domain"/>
    <property type="match status" value="1"/>
</dbReference>
<keyword evidence="4 9" id="KW-0697">Rotamase</keyword>
<keyword evidence="5" id="KW-0143">Chaperone</keyword>
<dbReference type="EMBL" id="JARGEQ010000040">
    <property type="protein sequence ID" value="MDF1585707.1"/>
    <property type="molecule type" value="Genomic_DNA"/>
</dbReference>
<evidence type="ECO:0000256" key="9">
    <source>
        <dbReference type="PROSITE-ProRule" id="PRU00278"/>
    </source>
</evidence>
<evidence type="ECO:0000313" key="13">
    <source>
        <dbReference type="EMBL" id="MDF1585707.1"/>
    </source>
</evidence>
<feature type="region of interest" description="Disordered" evidence="10">
    <location>
        <begin position="279"/>
        <end position="303"/>
    </location>
</feature>
<dbReference type="PANTHER" id="PTHR47637">
    <property type="entry name" value="CHAPERONE SURA"/>
    <property type="match status" value="1"/>
</dbReference>
<evidence type="ECO:0000256" key="7">
    <source>
        <dbReference type="ARBA" id="ARBA00030642"/>
    </source>
</evidence>
<evidence type="ECO:0000256" key="3">
    <source>
        <dbReference type="ARBA" id="ARBA00022764"/>
    </source>
</evidence>
<dbReference type="Pfam" id="PF00639">
    <property type="entry name" value="Rotamase"/>
    <property type="match status" value="1"/>
</dbReference>
<dbReference type="Gene3D" id="3.10.50.40">
    <property type="match status" value="1"/>
</dbReference>
<feature type="signal peptide" evidence="11">
    <location>
        <begin position="1"/>
        <end position="23"/>
    </location>
</feature>
<comment type="caution">
    <text evidence="13">The sequence shown here is derived from an EMBL/GenBank/DDBJ whole genome shotgun (WGS) entry which is preliminary data.</text>
</comment>
<gene>
    <name evidence="13" type="ORF">PZ740_04820</name>
</gene>
<protein>
    <recommendedName>
        <fullName evidence="1">Parvulin-like PPIase</fullName>
    </recommendedName>
    <alternativeName>
        <fullName evidence="7">Peptidyl-prolyl cis-trans isomerase plp</fullName>
    </alternativeName>
    <alternativeName>
        <fullName evidence="8">Rotamase plp</fullName>
    </alternativeName>
</protein>
<proteinExistence type="predicted"/>